<evidence type="ECO:0000259" key="2">
    <source>
        <dbReference type="Pfam" id="PF13439"/>
    </source>
</evidence>
<dbReference type="Pfam" id="PF13439">
    <property type="entry name" value="Glyco_transf_4"/>
    <property type="match status" value="1"/>
</dbReference>
<feature type="domain" description="Glycosyltransferase subfamily 4-like N-terminal" evidence="2">
    <location>
        <begin position="16"/>
        <end position="191"/>
    </location>
</feature>
<dbReference type="InterPro" id="IPR028098">
    <property type="entry name" value="Glyco_trans_4-like_N"/>
</dbReference>
<dbReference type="PANTHER" id="PTHR45947:SF3">
    <property type="entry name" value="SULFOQUINOVOSYL TRANSFERASE SQD2"/>
    <property type="match status" value="1"/>
</dbReference>
<feature type="domain" description="Glycosyl transferase family 1" evidence="1">
    <location>
        <begin position="205"/>
        <end position="361"/>
    </location>
</feature>
<dbReference type="InterPro" id="IPR050194">
    <property type="entry name" value="Glycosyltransferase_grp1"/>
</dbReference>
<dbReference type="AlphaFoldDB" id="A0A257LTK7"/>
<reference evidence="4" key="1">
    <citation type="submission" date="2017-07" db="EMBL/GenBank/DDBJ databases">
        <title>Novel pathways for hydrocarbon cycling and metabolic interdependencies in hydrothermal sediment communities.</title>
        <authorList>
            <person name="Dombrowski N."/>
            <person name="Seitz K."/>
            <person name="Teske A."/>
            <person name="Baker B."/>
        </authorList>
    </citation>
    <scope>NUCLEOTIDE SEQUENCE [LARGE SCALE GENOMIC DNA]</scope>
</reference>
<dbReference type="GO" id="GO:0016757">
    <property type="term" value="F:glycosyltransferase activity"/>
    <property type="evidence" value="ECO:0007669"/>
    <property type="project" value="InterPro"/>
</dbReference>
<protein>
    <recommendedName>
        <fullName evidence="5">Glycosyl transferase family 1</fullName>
    </recommendedName>
</protein>
<accession>A0A257LTK7</accession>
<proteinExistence type="predicted"/>
<dbReference type="EMBL" id="NMUJ01000028">
    <property type="protein sequence ID" value="OYV03008.1"/>
    <property type="molecule type" value="Genomic_DNA"/>
</dbReference>
<dbReference type="PANTHER" id="PTHR45947">
    <property type="entry name" value="SULFOQUINOVOSYL TRANSFERASE SQD2"/>
    <property type="match status" value="1"/>
</dbReference>
<sequence length="399" mass="45139">MKVLFATDCFYPQIIGSAYAVYRISRALAAKGHKVMVVTPDVGGGVLQVDDDNYRVTYVHSIPLPYFREIRTPIIPLPVMTKVRMFNPDIVHIHHPFVVGHGALWVARWYHIPVVITNHLLPESFLMFVPKAGIFDGATRSAILNNTWRIIVNFCNRADVVTAPTRTAVELLKLHGVKREVIPISNGIEFDKFNIDQKCDDLKQRLRLPDLPIILYAGRLSEEKRVDVLIKAIKYVLAKMEVHLLIVGDGLHRGYLEQLVATLKLDKYVTFAGFLDEHDYVRVFRLASVFVMPSQSELQCIACVEAMASGLPLVAANQYALRELIDGNGYLFEPGNPVDLAKRLVTILGDNRLRTAMGCKSRIMAGAHDIDKIVEEYETVYEKLIRRYTCNQRYSLSMA</sequence>
<dbReference type="Proteomes" id="UP000216312">
    <property type="component" value="Unassembled WGS sequence"/>
</dbReference>
<comment type="caution">
    <text evidence="3">The sequence shown here is derived from an EMBL/GenBank/DDBJ whole genome shotgun (WGS) entry which is preliminary data.</text>
</comment>
<evidence type="ECO:0000313" key="3">
    <source>
        <dbReference type="EMBL" id="OYV03008.1"/>
    </source>
</evidence>
<dbReference type="InterPro" id="IPR001296">
    <property type="entry name" value="Glyco_trans_1"/>
</dbReference>
<organism evidence="3 4">
    <name type="scientific">candidate division WOR-3 bacterium 4484_18</name>
    <dbReference type="NCBI Taxonomy" id="2020626"/>
    <lineage>
        <taxon>Bacteria</taxon>
        <taxon>Bacteria division WOR-3</taxon>
    </lineage>
</organism>
<dbReference type="Pfam" id="PF00534">
    <property type="entry name" value="Glycos_transf_1"/>
    <property type="match status" value="1"/>
</dbReference>
<evidence type="ECO:0000259" key="1">
    <source>
        <dbReference type="Pfam" id="PF00534"/>
    </source>
</evidence>
<evidence type="ECO:0008006" key="5">
    <source>
        <dbReference type="Google" id="ProtNLM"/>
    </source>
</evidence>
<gene>
    <name evidence="3" type="ORF">CGW93_02845</name>
</gene>
<dbReference type="SUPFAM" id="SSF53756">
    <property type="entry name" value="UDP-Glycosyltransferase/glycogen phosphorylase"/>
    <property type="match status" value="1"/>
</dbReference>
<dbReference type="Gene3D" id="3.40.50.2000">
    <property type="entry name" value="Glycogen Phosphorylase B"/>
    <property type="match status" value="2"/>
</dbReference>
<name>A0A257LTK7_UNCW3</name>
<evidence type="ECO:0000313" key="4">
    <source>
        <dbReference type="Proteomes" id="UP000216312"/>
    </source>
</evidence>